<reference evidence="1 2" key="1">
    <citation type="journal article" date="2014" name="Int. J. Syst. Evol. Microbiol.">
        <title>Complete genome sequence of Corynebacterium casei LMG S-19264T (=DSM 44701T), isolated from a smear-ripened cheese.</title>
        <authorList>
            <consortium name="US DOE Joint Genome Institute (JGI-PGF)"/>
            <person name="Walter F."/>
            <person name="Albersmeier A."/>
            <person name="Kalinowski J."/>
            <person name="Ruckert C."/>
        </authorList>
    </citation>
    <scope>NUCLEOTIDE SEQUENCE [LARGE SCALE GENOMIC DNA]</scope>
    <source>
        <strain evidence="1 2">CGMCC 4.7215</strain>
    </source>
</reference>
<evidence type="ECO:0000313" key="1">
    <source>
        <dbReference type="EMBL" id="MFC7127324.1"/>
    </source>
</evidence>
<dbReference type="PANTHER" id="PTHR37953">
    <property type="entry name" value="UPF0127 PROTEIN MJ1496"/>
    <property type="match status" value="1"/>
</dbReference>
<name>A0ABD5XCN8_9EURY</name>
<dbReference type="EMBL" id="JBHSZQ010000049">
    <property type="protein sequence ID" value="MFC7127324.1"/>
    <property type="molecule type" value="Genomic_DNA"/>
</dbReference>
<evidence type="ECO:0000313" key="2">
    <source>
        <dbReference type="Proteomes" id="UP001596414"/>
    </source>
</evidence>
<dbReference type="Gene3D" id="2.60.120.1140">
    <property type="entry name" value="Protein of unknown function DUF192"/>
    <property type="match status" value="1"/>
</dbReference>
<dbReference type="InterPro" id="IPR003795">
    <property type="entry name" value="DUF192"/>
</dbReference>
<dbReference type="AlphaFoldDB" id="A0ABD5XCN8"/>
<dbReference type="RefSeq" id="WP_267636756.1">
    <property type="nucleotide sequence ID" value="NZ_JAODIY010000005.1"/>
</dbReference>
<proteinExistence type="predicted"/>
<sequence length="143" mass="16218">MGTVEVRVADTSAKRRIGLSRTASLDTNNGMLFVHPESDSHRYNMDDMSFPLDIIFVAKDGTITRIHHAPVSGGFLGETYTGNGKYVLELKRGWTAERGVGPGDVVQVPENLSASDSWLWFTSSSERLYVNDYYWRVDRRWQE</sequence>
<dbReference type="InterPro" id="IPR038695">
    <property type="entry name" value="Saro_0823-like_sf"/>
</dbReference>
<organism evidence="1 2">
    <name type="scientific">Halovenus rubra</name>
    <dbReference type="NCBI Taxonomy" id="869890"/>
    <lineage>
        <taxon>Archaea</taxon>
        <taxon>Methanobacteriati</taxon>
        <taxon>Methanobacteriota</taxon>
        <taxon>Stenosarchaea group</taxon>
        <taxon>Halobacteria</taxon>
        <taxon>Halobacteriales</taxon>
        <taxon>Haloarculaceae</taxon>
        <taxon>Halovenus</taxon>
    </lineage>
</organism>
<accession>A0ABD5XCN8</accession>
<dbReference type="Pfam" id="PF02643">
    <property type="entry name" value="DUF192"/>
    <property type="match status" value="1"/>
</dbReference>
<comment type="caution">
    <text evidence="1">The sequence shown here is derived from an EMBL/GenBank/DDBJ whole genome shotgun (WGS) entry which is preliminary data.</text>
</comment>
<gene>
    <name evidence="1" type="ORF">ACFQJ7_15085</name>
</gene>
<dbReference type="PANTHER" id="PTHR37953:SF1">
    <property type="entry name" value="UPF0127 PROTEIN MJ1496"/>
    <property type="match status" value="1"/>
</dbReference>
<protein>
    <submittedName>
        <fullName evidence="1">DUF192 domain-containing protein</fullName>
    </submittedName>
</protein>
<dbReference type="Proteomes" id="UP001596414">
    <property type="component" value="Unassembled WGS sequence"/>
</dbReference>